<dbReference type="Proteomes" id="UP000537592">
    <property type="component" value="Unassembled WGS sequence"/>
</dbReference>
<gene>
    <name evidence="1" type="ORF">FHS81_001170</name>
</gene>
<proteinExistence type="predicted"/>
<evidence type="ECO:0000313" key="1">
    <source>
        <dbReference type="EMBL" id="MBB3809100.1"/>
    </source>
</evidence>
<dbReference type="AlphaFoldDB" id="A0A7W5Z3E7"/>
<dbReference type="EMBL" id="JACICC010000002">
    <property type="protein sequence ID" value="MBB3809100.1"/>
    <property type="molecule type" value="Genomic_DNA"/>
</dbReference>
<name>A0A7W5Z3E7_9HYPH</name>
<sequence length="87" mass="10218">MSVARVIDSNLISTRLEQDSAKLVLMHEFRQLRETWVEQEALVESQPNQSKGTMMDYGPATPLRFLRQAAKRIPGARRVRDWFRHKH</sequence>
<keyword evidence="2" id="KW-1185">Reference proteome</keyword>
<protein>
    <submittedName>
        <fullName evidence="1">Uncharacterized protein</fullName>
    </submittedName>
</protein>
<evidence type="ECO:0000313" key="2">
    <source>
        <dbReference type="Proteomes" id="UP000537592"/>
    </source>
</evidence>
<comment type="caution">
    <text evidence="1">The sequence shown here is derived from an EMBL/GenBank/DDBJ whole genome shotgun (WGS) entry which is preliminary data.</text>
</comment>
<reference evidence="1 2" key="1">
    <citation type="submission" date="2020-08" db="EMBL/GenBank/DDBJ databases">
        <title>Genomic Encyclopedia of Type Strains, Phase IV (KMG-IV): sequencing the most valuable type-strain genomes for metagenomic binning, comparative biology and taxonomic classification.</title>
        <authorList>
            <person name="Goeker M."/>
        </authorList>
    </citation>
    <scope>NUCLEOTIDE SEQUENCE [LARGE SCALE GENOMIC DNA]</scope>
    <source>
        <strain evidence="1 2">DSM 28760</strain>
    </source>
</reference>
<accession>A0A7W5Z3E7</accession>
<dbReference type="RefSeq" id="WP_183751088.1">
    <property type="nucleotide sequence ID" value="NZ_JACICC010000002.1"/>
</dbReference>
<organism evidence="1 2">
    <name type="scientific">Pseudochelatococcus contaminans</name>
    <dbReference type="NCBI Taxonomy" id="1538103"/>
    <lineage>
        <taxon>Bacteria</taxon>
        <taxon>Pseudomonadati</taxon>
        <taxon>Pseudomonadota</taxon>
        <taxon>Alphaproteobacteria</taxon>
        <taxon>Hyphomicrobiales</taxon>
        <taxon>Chelatococcaceae</taxon>
        <taxon>Pseudochelatococcus</taxon>
    </lineage>
</organism>